<dbReference type="EMBL" id="CDMZ01005345">
    <property type="protein sequence ID" value="CEM52734.1"/>
    <property type="molecule type" value="Genomic_DNA"/>
</dbReference>
<evidence type="ECO:0008006" key="5">
    <source>
        <dbReference type="Google" id="ProtNLM"/>
    </source>
</evidence>
<organism evidence="4">
    <name type="scientific">Chromera velia CCMP2878</name>
    <dbReference type="NCBI Taxonomy" id="1169474"/>
    <lineage>
        <taxon>Eukaryota</taxon>
        <taxon>Sar</taxon>
        <taxon>Alveolata</taxon>
        <taxon>Colpodellida</taxon>
        <taxon>Chromeraceae</taxon>
        <taxon>Chromera</taxon>
    </lineage>
</organism>
<evidence type="ECO:0000256" key="1">
    <source>
        <dbReference type="SAM" id="Coils"/>
    </source>
</evidence>
<accession>A0A0G4I6R7</accession>
<evidence type="ECO:0000256" key="2">
    <source>
        <dbReference type="SAM" id="MobiDB-lite"/>
    </source>
</evidence>
<feature type="compositionally biased region" description="Acidic residues" evidence="2">
    <location>
        <begin position="596"/>
        <end position="606"/>
    </location>
</feature>
<feature type="coiled-coil region" evidence="1">
    <location>
        <begin position="139"/>
        <end position="166"/>
    </location>
</feature>
<dbReference type="VEuPathDB" id="CryptoDB:Cvel_11471"/>
<feature type="region of interest" description="Disordered" evidence="2">
    <location>
        <begin position="524"/>
        <end position="546"/>
    </location>
</feature>
<protein>
    <recommendedName>
        <fullName evidence="5">Subtilisin</fullName>
    </recommendedName>
</protein>
<keyword evidence="3" id="KW-0732">Signal</keyword>
<gene>
    <name evidence="4" type="ORF">Cvel_11471</name>
</gene>
<evidence type="ECO:0000256" key="3">
    <source>
        <dbReference type="SAM" id="SignalP"/>
    </source>
</evidence>
<feature type="chain" id="PRO_5005192274" description="Subtilisin" evidence="3">
    <location>
        <begin position="20"/>
        <end position="684"/>
    </location>
</feature>
<keyword evidence="1" id="KW-0175">Coiled coil</keyword>
<sequence>MGMPVTALALFLAVYLCSAFGADQSFISSVHQADADLLSRAADETIQSTERKGYPTGAAVPIVDALERRLWSWQEQAALKKSTETLVFLEVFKEWSGLREWTELMAMQYPDFTVPEIFKEADSRAEALRAIKAGHQDDALRESLRLQRLVEKAREAQEEEGGLEVKVAVIDYFDPNITSRQVPGVVVRFPAGSAPESTHGNEILDTILTLLPNVSVSLSLWSAPSDGVAAVYERVNAEEDPDVICQAQGWFFPGTEKGEQTGEKEEKEKRLGTALSSLMETSVFMKALGNEGVDYLETPPFFNRTRESASIGTNDAENIPHFLIRWFSPYTAEGKKLMPVFAVNTDASLEELNAHASAPGKRKDLQEMSVGFGGIRFFGDEMEGPSGAGVWTGSSYVTGMLTGVYSSLVVVAHRLLRFSLKNLSEEETFSFGRCLLEGPEVTVAENAEVPVRSEVGELNGVPGGDAVTASGVEGGKPDRYSQRVLARRVAREALLAGPAERGKGGHGGVSPDVSLGRLAVGRSEEVSGNLQSPGVRTASECEEGGRGGALRWGSRKVLWGGRGFLWRLLLNSIARRGGRGMDVGLGSGVDTKDTVEEGGTEPEGEGDSSKVSRWSRDLREAVGWVLMRRGTPSLVPSDVAKKRKRVLQPLDQLWQPETMGRGIVNADCSLEWLQDRFSLCQNLL</sequence>
<feature type="region of interest" description="Disordered" evidence="2">
    <location>
        <begin position="584"/>
        <end position="612"/>
    </location>
</feature>
<evidence type="ECO:0000313" key="4">
    <source>
        <dbReference type="EMBL" id="CEM52734.1"/>
    </source>
</evidence>
<feature type="signal peptide" evidence="3">
    <location>
        <begin position="1"/>
        <end position="19"/>
    </location>
</feature>
<name>A0A0G4I6R7_9ALVE</name>
<reference evidence="4" key="1">
    <citation type="submission" date="2014-11" db="EMBL/GenBank/DDBJ databases">
        <authorList>
            <person name="Otto D Thomas"/>
            <person name="Naeem Raeece"/>
        </authorList>
    </citation>
    <scope>NUCLEOTIDE SEQUENCE</scope>
</reference>
<dbReference type="AlphaFoldDB" id="A0A0G4I6R7"/>
<proteinExistence type="predicted"/>